<feature type="compositionally biased region" description="Low complexity" evidence="1">
    <location>
        <begin position="27"/>
        <end position="39"/>
    </location>
</feature>
<dbReference type="AlphaFoldDB" id="A0A1B9FVH4"/>
<dbReference type="GeneID" id="30211513"/>
<reference evidence="3" key="4">
    <citation type="submission" date="2024-02" db="EMBL/GenBank/DDBJ databases">
        <title>Comparative genomics of Cryptococcus and Kwoniella reveals pathogenesis evolution and contrasting modes of karyotype evolution via chromosome fusion or intercentromeric recombination.</title>
        <authorList>
            <person name="Coelho M.A."/>
            <person name="David-Palma M."/>
            <person name="Shea T."/>
            <person name="Bowers K."/>
            <person name="McGinley-Smith S."/>
            <person name="Mohammad A.W."/>
            <person name="Gnirke A."/>
            <person name="Yurkov A.M."/>
            <person name="Nowrousian M."/>
            <person name="Sun S."/>
            <person name="Cuomo C.A."/>
            <person name="Heitman J."/>
        </authorList>
    </citation>
    <scope>NUCLEOTIDE SEQUENCE</scope>
    <source>
        <strain evidence="3">CBS 10118</strain>
    </source>
</reference>
<evidence type="ECO:0000313" key="3">
    <source>
        <dbReference type="EMBL" id="WVW86464.1"/>
    </source>
</evidence>
<evidence type="ECO:0000256" key="1">
    <source>
        <dbReference type="SAM" id="MobiDB-lite"/>
    </source>
</evidence>
<accession>A0A1B9FVH4</accession>
<dbReference type="EMBL" id="KI894024">
    <property type="protein sequence ID" value="OCF22773.1"/>
    <property type="molecule type" value="Genomic_DNA"/>
</dbReference>
<organism evidence="2">
    <name type="scientific">Kwoniella bestiolae CBS 10118</name>
    <dbReference type="NCBI Taxonomy" id="1296100"/>
    <lineage>
        <taxon>Eukaryota</taxon>
        <taxon>Fungi</taxon>
        <taxon>Dikarya</taxon>
        <taxon>Basidiomycota</taxon>
        <taxon>Agaricomycotina</taxon>
        <taxon>Tremellomycetes</taxon>
        <taxon>Tremellales</taxon>
        <taxon>Cryptococcaceae</taxon>
        <taxon>Kwoniella</taxon>
    </lineage>
</organism>
<gene>
    <name evidence="2" type="ORF">I302_07114</name>
    <name evidence="3" type="ORF">I302_108512</name>
</gene>
<keyword evidence="4" id="KW-1185">Reference proteome</keyword>
<dbReference type="EMBL" id="CP144547">
    <property type="protein sequence ID" value="WVW86464.1"/>
    <property type="molecule type" value="Genomic_DNA"/>
</dbReference>
<reference evidence="2" key="1">
    <citation type="submission" date="2013-07" db="EMBL/GenBank/DDBJ databases">
        <title>The Genome Sequence of Cryptococcus bestiolae CBS10118.</title>
        <authorList>
            <consortium name="The Broad Institute Genome Sequencing Platform"/>
            <person name="Cuomo C."/>
            <person name="Litvintseva A."/>
            <person name="Chen Y."/>
            <person name="Heitman J."/>
            <person name="Sun S."/>
            <person name="Springer D."/>
            <person name="Dromer F."/>
            <person name="Young S.K."/>
            <person name="Zeng Q."/>
            <person name="Gargeya S."/>
            <person name="Fitzgerald M."/>
            <person name="Abouelleil A."/>
            <person name="Alvarado L."/>
            <person name="Berlin A.M."/>
            <person name="Chapman S.B."/>
            <person name="Dewar J."/>
            <person name="Goldberg J."/>
            <person name="Griggs A."/>
            <person name="Gujja S."/>
            <person name="Hansen M."/>
            <person name="Howarth C."/>
            <person name="Imamovic A."/>
            <person name="Larimer J."/>
            <person name="McCowan C."/>
            <person name="Murphy C."/>
            <person name="Pearson M."/>
            <person name="Priest M."/>
            <person name="Roberts A."/>
            <person name="Saif S."/>
            <person name="Shea T."/>
            <person name="Sykes S."/>
            <person name="Wortman J."/>
            <person name="Nusbaum C."/>
            <person name="Birren B."/>
        </authorList>
    </citation>
    <scope>NUCLEOTIDE SEQUENCE [LARGE SCALE GENOMIC DNA]</scope>
    <source>
        <strain evidence="2">CBS 10118</strain>
    </source>
</reference>
<evidence type="ECO:0000313" key="4">
    <source>
        <dbReference type="Proteomes" id="UP000092730"/>
    </source>
</evidence>
<protein>
    <submittedName>
        <fullName evidence="2">Uncharacterized protein</fullName>
    </submittedName>
</protein>
<reference evidence="2" key="3">
    <citation type="submission" date="2014-01" db="EMBL/GenBank/DDBJ databases">
        <title>Evolution of pathogenesis and genome organization in the Tremellales.</title>
        <authorList>
            <person name="Cuomo C."/>
            <person name="Litvintseva A."/>
            <person name="Heitman J."/>
            <person name="Chen Y."/>
            <person name="Sun S."/>
            <person name="Springer D."/>
            <person name="Dromer F."/>
            <person name="Young S."/>
            <person name="Zeng Q."/>
            <person name="Chapman S."/>
            <person name="Gujja S."/>
            <person name="Saif S."/>
            <person name="Birren B."/>
        </authorList>
    </citation>
    <scope>NUCLEOTIDE SEQUENCE</scope>
    <source>
        <strain evidence="2">CBS 10118</strain>
    </source>
</reference>
<feature type="region of interest" description="Disordered" evidence="1">
    <location>
        <begin position="26"/>
        <end position="49"/>
    </location>
</feature>
<dbReference type="VEuPathDB" id="FungiDB:I302_07114"/>
<sequence>MPNNHPEGSSIKRPIVIDDEVQVKVEASASSNSSTSVASTLRGDPLPEKADRQNVKLTVAGFGLQIYLHGEAIGLKGIAESMRPRKGAQIVTSPWIDKLAFTGKTPPYQPYQIKLRPSPEETGSEQDRPGEGTSTAYTRIGGSNPNDHADDQGPRRSSRPLKRVQFFDEEGESATTQTSHKRRKTTGSGRKPLGDSSGSRENTRKAGDGPQAHQVAYICKAIQSKPPGPLGPFLKRLQPELGVTSWLEFHHAHRDPVNELMTK</sequence>
<feature type="region of interest" description="Disordered" evidence="1">
    <location>
        <begin position="101"/>
        <end position="212"/>
    </location>
</feature>
<evidence type="ECO:0000313" key="2">
    <source>
        <dbReference type="EMBL" id="OCF22773.1"/>
    </source>
</evidence>
<proteinExistence type="predicted"/>
<name>A0A1B9FVH4_9TREE</name>
<dbReference type="RefSeq" id="XP_019043843.1">
    <property type="nucleotide sequence ID" value="XM_019193720.1"/>
</dbReference>
<dbReference type="Proteomes" id="UP000092730">
    <property type="component" value="Chromosome 7"/>
</dbReference>
<reference evidence="3" key="2">
    <citation type="submission" date="2013-07" db="EMBL/GenBank/DDBJ databases">
        <authorList>
            <consortium name="The Broad Institute Genome Sequencing Platform"/>
            <person name="Cuomo C."/>
            <person name="Litvintseva A."/>
            <person name="Chen Y."/>
            <person name="Heitman J."/>
            <person name="Sun S."/>
            <person name="Springer D."/>
            <person name="Dromer F."/>
            <person name="Young S.K."/>
            <person name="Zeng Q."/>
            <person name="Gargeya S."/>
            <person name="Fitzgerald M."/>
            <person name="Abouelleil A."/>
            <person name="Alvarado L."/>
            <person name="Berlin A.M."/>
            <person name="Chapman S.B."/>
            <person name="Dewar J."/>
            <person name="Goldberg J."/>
            <person name="Griggs A."/>
            <person name="Gujja S."/>
            <person name="Hansen M."/>
            <person name="Howarth C."/>
            <person name="Imamovic A."/>
            <person name="Larimer J."/>
            <person name="McCowan C."/>
            <person name="Murphy C."/>
            <person name="Pearson M."/>
            <person name="Priest M."/>
            <person name="Roberts A."/>
            <person name="Saif S."/>
            <person name="Shea T."/>
            <person name="Sykes S."/>
            <person name="Wortman J."/>
            <person name="Nusbaum C."/>
            <person name="Birren B."/>
        </authorList>
    </citation>
    <scope>NUCLEOTIDE SEQUENCE</scope>
    <source>
        <strain evidence="3">CBS 10118</strain>
    </source>
</reference>
<dbReference type="KEGG" id="kbi:30211513"/>
<feature type="compositionally biased region" description="Polar residues" evidence="1">
    <location>
        <begin position="132"/>
        <end position="146"/>
    </location>
</feature>